<dbReference type="EMBL" id="NMUH01000036">
    <property type="protein sequence ID" value="MQL69417.1"/>
    <property type="molecule type" value="Genomic_DNA"/>
</dbReference>
<sequence length="135" mass="13739">MAALSRSSGEFSIFGVLATQAGEGLVIPTGPCSRGSLPLLPSARGSSPRELGVRRDAEMAVALCVVSSSESKCCELLYLIRGGTDVCGFPTSRCVQGPGCFYLSALDLVEVSGGRACGETSFSPGCCVASTGHVV</sequence>
<evidence type="ECO:0000313" key="2">
    <source>
        <dbReference type="Proteomes" id="UP000652761"/>
    </source>
</evidence>
<protein>
    <submittedName>
        <fullName evidence="1">Uncharacterized protein</fullName>
    </submittedName>
</protein>
<accession>A0A843TH01</accession>
<proteinExistence type="predicted"/>
<comment type="caution">
    <text evidence="1">The sequence shown here is derived from an EMBL/GenBank/DDBJ whole genome shotgun (WGS) entry which is preliminary data.</text>
</comment>
<dbReference type="AlphaFoldDB" id="A0A843TH01"/>
<dbReference type="Proteomes" id="UP000652761">
    <property type="component" value="Unassembled WGS sequence"/>
</dbReference>
<organism evidence="1 2">
    <name type="scientific">Colocasia esculenta</name>
    <name type="common">Wild taro</name>
    <name type="synonym">Arum esculentum</name>
    <dbReference type="NCBI Taxonomy" id="4460"/>
    <lineage>
        <taxon>Eukaryota</taxon>
        <taxon>Viridiplantae</taxon>
        <taxon>Streptophyta</taxon>
        <taxon>Embryophyta</taxon>
        <taxon>Tracheophyta</taxon>
        <taxon>Spermatophyta</taxon>
        <taxon>Magnoliopsida</taxon>
        <taxon>Liliopsida</taxon>
        <taxon>Araceae</taxon>
        <taxon>Aroideae</taxon>
        <taxon>Colocasieae</taxon>
        <taxon>Colocasia</taxon>
    </lineage>
</organism>
<name>A0A843TH01_COLES</name>
<keyword evidence="2" id="KW-1185">Reference proteome</keyword>
<gene>
    <name evidence="1" type="ORF">Taro_001662</name>
</gene>
<evidence type="ECO:0000313" key="1">
    <source>
        <dbReference type="EMBL" id="MQL69417.1"/>
    </source>
</evidence>
<reference evidence="1" key="1">
    <citation type="submission" date="2017-07" db="EMBL/GenBank/DDBJ databases">
        <title>Taro Niue Genome Assembly and Annotation.</title>
        <authorList>
            <person name="Atibalentja N."/>
            <person name="Keating K."/>
            <person name="Fields C.J."/>
        </authorList>
    </citation>
    <scope>NUCLEOTIDE SEQUENCE</scope>
    <source>
        <strain evidence="1">Niue_2</strain>
        <tissue evidence="1">Leaf</tissue>
    </source>
</reference>